<dbReference type="PANTHER" id="PTHR14969">
    <property type="entry name" value="SPHINGOSINE-1-PHOSPHATE PHOSPHOHYDROLASE"/>
    <property type="match status" value="1"/>
</dbReference>
<dbReference type="RefSeq" id="WP_213042182.1">
    <property type="nucleotide sequence ID" value="NZ_CAJNBJ010000012.1"/>
</dbReference>
<sequence length="192" mass="20298">MGVDELLFRGINGVAGQSSLLDWVGIELAKPGNLLYPILLAAAYWAWVNWRECVIGGAMLAGVVGATDALGTQLKGLVQRPRPCVTLADVHQLLGCGGAFSFPSNHAANTASAAAFFQVLYPRSGWISWPLVAAIGISRVYIGAHYFTDVLGGWLVGGVIGAGVAWFLRRWSRFRPVTVTASRPGAEAGSLS</sequence>
<dbReference type="Gene3D" id="1.20.144.10">
    <property type="entry name" value="Phosphatidic acid phosphatase type 2/haloperoxidase"/>
    <property type="match status" value="1"/>
</dbReference>
<dbReference type="Pfam" id="PF01569">
    <property type="entry name" value="PAP2"/>
    <property type="match status" value="1"/>
</dbReference>
<feature type="transmembrane region" description="Helical" evidence="1">
    <location>
        <begin position="150"/>
        <end position="168"/>
    </location>
</feature>
<dbReference type="InterPro" id="IPR000326">
    <property type="entry name" value="PAP2/HPO"/>
</dbReference>
<evidence type="ECO:0000256" key="1">
    <source>
        <dbReference type="SAM" id="Phobius"/>
    </source>
</evidence>
<dbReference type="EMBL" id="CAJNBJ010000012">
    <property type="protein sequence ID" value="CAE6746129.1"/>
    <property type="molecule type" value="Genomic_DNA"/>
</dbReference>
<feature type="domain" description="Phosphatidic acid phosphatase type 2/haloperoxidase" evidence="2">
    <location>
        <begin position="55"/>
        <end position="165"/>
    </location>
</feature>
<protein>
    <submittedName>
        <fullName evidence="3">AcidPPc domain-containing protein</fullName>
    </submittedName>
</protein>
<reference evidence="3 4" key="1">
    <citation type="submission" date="2021-02" db="EMBL/GenBank/DDBJ databases">
        <authorList>
            <person name="Han P."/>
        </authorList>
    </citation>
    <scope>NUCLEOTIDE SEQUENCE [LARGE SCALE GENOMIC DNA]</scope>
    <source>
        <strain evidence="3">Candidatus Nitrospira sp. ZN2</strain>
    </source>
</reference>
<dbReference type="SUPFAM" id="SSF48317">
    <property type="entry name" value="Acid phosphatase/Vanadium-dependent haloperoxidase"/>
    <property type="match status" value="1"/>
</dbReference>
<comment type="caution">
    <text evidence="3">The sequence shown here is derived from an EMBL/GenBank/DDBJ whole genome shotgun (WGS) entry which is preliminary data.</text>
</comment>
<dbReference type="SMART" id="SM00014">
    <property type="entry name" value="acidPPc"/>
    <property type="match status" value="1"/>
</dbReference>
<dbReference type="PANTHER" id="PTHR14969:SF13">
    <property type="entry name" value="AT30094P"/>
    <property type="match status" value="1"/>
</dbReference>
<organism evidence="3 4">
    <name type="scientific">Nitrospira defluvii</name>
    <dbReference type="NCBI Taxonomy" id="330214"/>
    <lineage>
        <taxon>Bacteria</taxon>
        <taxon>Pseudomonadati</taxon>
        <taxon>Nitrospirota</taxon>
        <taxon>Nitrospiria</taxon>
        <taxon>Nitrospirales</taxon>
        <taxon>Nitrospiraceae</taxon>
        <taxon>Nitrospira</taxon>
    </lineage>
</organism>
<evidence type="ECO:0000313" key="4">
    <source>
        <dbReference type="Proteomes" id="UP000675880"/>
    </source>
</evidence>
<keyword evidence="4" id="KW-1185">Reference proteome</keyword>
<dbReference type="InterPro" id="IPR036938">
    <property type="entry name" value="PAP2/HPO_sf"/>
</dbReference>
<accession>A0ABN7LEM8</accession>
<proteinExistence type="predicted"/>
<dbReference type="Proteomes" id="UP000675880">
    <property type="component" value="Unassembled WGS sequence"/>
</dbReference>
<keyword evidence="1" id="KW-0472">Membrane</keyword>
<name>A0ABN7LEM8_9BACT</name>
<keyword evidence="1" id="KW-0812">Transmembrane</keyword>
<evidence type="ECO:0000313" key="3">
    <source>
        <dbReference type="EMBL" id="CAE6746129.1"/>
    </source>
</evidence>
<evidence type="ECO:0000259" key="2">
    <source>
        <dbReference type="SMART" id="SM00014"/>
    </source>
</evidence>
<gene>
    <name evidence="3" type="ORF">NSPZN2_20017</name>
</gene>
<keyword evidence="1" id="KW-1133">Transmembrane helix</keyword>